<dbReference type="STRING" id="1353009.A0A1Y2IFG6"/>
<feature type="compositionally biased region" description="Polar residues" evidence="1">
    <location>
        <begin position="178"/>
        <end position="196"/>
    </location>
</feature>
<proteinExistence type="predicted"/>
<gene>
    <name evidence="2" type="ORF">PYCCODRAFT_1394641</name>
</gene>
<organism evidence="2 3">
    <name type="scientific">Trametes coccinea (strain BRFM310)</name>
    <name type="common">Pycnoporus coccineus</name>
    <dbReference type="NCBI Taxonomy" id="1353009"/>
    <lineage>
        <taxon>Eukaryota</taxon>
        <taxon>Fungi</taxon>
        <taxon>Dikarya</taxon>
        <taxon>Basidiomycota</taxon>
        <taxon>Agaricomycotina</taxon>
        <taxon>Agaricomycetes</taxon>
        <taxon>Polyporales</taxon>
        <taxon>Polyporaceae</taxon>
        <taxon>Trametes</taxon>
    </lineage>
</organism>
<keyword evidence="3" id="KW-1185">Reference proteome</keyword>
<evidence type="ECO:0000313" key="2">
    <source>
        <dbReference type="EMBL" id="OSC99847.1"/>
    </source>
</evidence>
<feature type="region of interest" description="Disordered" evidence="1">
    <location>
        <begin position="151"/>
        <end position="227"/>
    </location>
</feature>
<dbReference type="Proteomes" id="UP000193067">
    <property type="component" value="Unassembled WGS sequence"/>
</dbReference>
<dbReference type="AlphaFoldDB" id="A0A1Y2IFG6"/>
<sequence length="227" mass="24171">MPSSVPETRDRTLCSGGAQYHEGTSRSACRASLRDEIIYLAHKAAYPDRYPVKPKAKVLYPVFNGIEERYGPTKVHLQVYDDAAHTLPVLFAFTTPGKYCFRAMATFIKYITGMLPTSNSEGSSGSDGMDTVLEQGISTVSPASTQVNLTAPATADSNRSSRSAPPSVPASTAPKPNGSVSPSPQPDQATHTQGTPNGIPPSKAPHDKSIRRAFSASVTRATSGFLR</sequence>
<dbReference type="OrthoDB" id="1662883at2759"/>
<name>A0A1Y2IFG6_TRAC3</name>
<feature type="compositionally biased region" description="Polar residues" evidence="1">
    <location>
        <begin position="216"/>
        <end position="227"/>
    </location>
</feature>
<feature type="compositionally biased region" description="Low complexity" evidence="1">
    <location>
        <begin position="160"/>
        <end position="176"/>
    </location>
</feature>
<evidence type="ECO:0000313" key="3">
    <source>
        <dbReference type="Proteomes" id="UP000193067"/>
    </source>
</evidence>
<protein>
    <submittedName>
        <fullName evidence="2">Uncharacterized protein</fullName>
    </submittedName>
</protein>
<dbReference type="EMBL" id="KZ084124">
    <property type="protein sequence ID" value="OSC99847.1"/>
    <property type="molecule type" value="Genomic_DNA"/>
</dbReference>
<accession>A0A1Y2IFG6</accession>
<evidence type="ECO:0000256" key="1">
    <source>
        <dbReference type="SAM" id="MobiDB-lite"/>
    </source>
</evidence>
<reference evidence="2 3" key="1">
    <citation type="journal article" date="2015" name="Biotechnol. Biofuels">
        <title>Enhanced degradation of softwood versus hardwood by the white-rot fungus Pycnoporus coccineus.</title>
        <authorList>
            <person name="Couturier M."/>
            <person name="Navarro D."/>
            <person name="Chevret D."/>
            <person name="Henrissat B."/>
            <person name="Piumi F."/>
            <person name="Ruiz-Duenas F.J."/>
            <person name="Martinez A.T."/>
            <person name="Grigoriev I.V."/>
            <person name="Riley R."/>
            <person name="Lipzen A."/>
            <person name="Berrin J.G."/>
            <person name="Master E.R."/>
            <person name="Rosso M.N."/>
        </authorList>
    </citation>
    <scope>NUCLEOTIDE SEQUENCE [LARGE SCALE GENOMIC DNA]</scope>
    <source>
        <strain evidence="2 3">BRFM310</strain>
    </source>
</reference>
<feature type="non-terminal residue" evidence="2">
    <location>
        <position position="227"/>
    </location>
</feature>